<sequence length="152" mass="17228">MQVQILVLIAIGAWLIGLTAALFWILRIFNNLTKEAKGESLIKVLEKILLRLRTDSEAIKLIKKEIAGIREIDKFHIQKVGMVRFNPFRETGGDHSFSIALLDANDTGLVLTGIHTRERTRIYTKTVKLGKGEFELSEEEKKALSKAQRVKD</sequence>
<evidence type="ECO:0008006" key="4">
    <source>
        <dbReference type="Google" id="ProtNLM"/>
    </source>
</evidence>
<gene>
    <name evidence="2" type="ORF">A2V97_04465</name>
</gene>
<name>A0A1F7XLW9_9BACT</name>
<reference evidence="2 3" key="1">
    <citation type="journal article" date="2016" name="Nat. Commun.">
        <title>Thousands of microbial genomes shed light on interconnected biogeochemical processes in an aquifer system.</title>
        <authorList>
            <person name="Anantharaman K."/>
            <person name="Brown C.T."/>
            <person name="Hug L.A."/>
            <person name="Sharon I."/>
            <person name="Castelle C.J."/>
            <person name="Probst A.J."/>
            <person name="Thomas B.C."/>
            <person name="Singh A."/>
            <person name="Wilkins M.J."/>
            <person name="Karaoz U."/>
            <person name="Brodie E.L."/>
            <person name="Williams K.H."/>
            <person name="Hubbard S.S."/>
            <person name="Banfield J.F."/>
        </authorList>
    </citation>
    <scope>NUCLEOTIDE SEQUENCE [LARGE SCALE GENOMIC DNA]</scope>
</reference>
<evidence type="ECO:0000256" key="1">
    <source>
        <dbReference type="SAM" id="Phobius"/>
    </source>
</evidence>
<keyword evidence="1" id="KW-0812">Transmembrane</keyword>
<dbReference type="InterPro" id="IPR027981">
    <property type="entry name" value="DUF4446"/>
</dbReference>
<dbReference type="STRING" id="1802485.A2V97_04465"/>
<protein>
    <recommendedName>
        <fullName evidence="4">DUF4446 domain-containing protein</fullName>
    </recommendedName>
</protein>
<feature type="transmembrane region" description="Helical" evidence="1">
    <location>
        <begin position="6"/>
        <end position="26"/>
    </location>
</feature>
<keyword evidence="1" id="KW-0472">Membrane</keyword>
<dbReference type="EMBL" id="MGFX01000001">
    <property type="protein sequence ID" value="OGM15990.1"/>
    <property type="molecule type" value="Genomic_DNA"/>
</dbReference>
<evidence type="ECO:0000313" key="2">
    <source>
        <dbReference type="EMBL" id="OGM15990.1"/>
    </source>
</evidence>
<organism evidence="2 3">
    <name type="scientific">Candidatus Woesebacteria bacterium RBG_16_42_24</name>
    <dbReference type="NCBI Taxonomy" id="1802485"/>
    <lineage>
        <taxon>Bacteria</taxon>
        <taxon>Candidatus Woeseibacteriota</taxon>
    </lineage>
</organism>
<keyword evidence="1" id="KW-1133">Transmembrane helix</keyword>
<dbReference type="AlphaFoldDB" id="A0A1F7XLW9"/>
<proteinExistence type="predicted"/>
<dbReference type="Pfam" id="PF14584">
    <property type="entry name" value="DUF4446"/>
    <property type="match status" value="1"/>
</dbReference>
<evidence type="ECO:0000313" key="3">
    <source>
        <dbReference type="Proteomes" id="UP000177382"/>
    </source>
</evidence>
<accession>A0A1F7XLW9</accession>
<dbReference type="Proteomes" id="UP000177382">
    <property type="component" value="Unassembled WGS sequence"/>
</dbReference>
<comment type="caution">
    <text evidence="2">The sequence shown here is derived from an EMBL/GenBank/DDBJ whole genome shotgun (WGS) entry which is preliminary data.</text>
</comment>